<sequence length="366" mass="38518">MLPFPVIVKYGNIIPTWTIKKISTGYNFIVVLYTNGDLYGLGTNAYGQFGLGNTGSLSSWFKIKSNVQDVWCGGQFSYTMVVQQDNKLYYSGKTEWLSGSGTSFTSTSTILFDLTISGTTHSVRDLQCNSNTLSFVLSNNALYMSGSWVGYVGGNYALPVLRSSLCLSISLGISTSYYLDTSNVLYGTGVNNYYQIINTSAANQTQWVAVTNGSSVIGVQAGNLTLYVLKSNGWYTVGNGSLGVLGNGGTSNKTALSTVVVPSAGVQPLMSACVTYGSVLGTAAGIYGTGQGPYIGLTQSQVYVYTKCNIDSTATGTDIGISQLVSTNNCVYYVKNGKVYGTGGTAGLLPGTASSSGKFAQITLPL</sequence>
<accession>A0A2C9CYC8</accession>
<keyword evidence="3" id="KW-1185">Reference proteome</keyword>
<dbReference type="EMBL" id="LT960551">
    <property type="protein sequence ID" value="SOK58806.1"/>
    <property type="molecule type" value="Genomic_DNA"/>
</dbReference>
<evidence type="ECO:0000313" key="4">
    <source>
        <dbReference type="Proteomes" id="UP000317227"/>
    </source>
</evidence>
<evidence type="ECO:0000313" key="1">
    <source>
        <dbReference type="EMBL" id="SOK58806.1"/>
    </source>
</evidence>
<dbReference type="SUPFAM" id="SSF50985">
    <property type="entry name" value="RCC1/BLIP-II"/>
    <property type="match status" value="1"/>
</dbReference>
<name>A0A2C9CYC8_9CAUD</name>
<dbReference type="RefSeq" id="YP_009624139.1">
    <property type="nucleotide sequence ID" value="NC_042116.1"/>
</dbReference>
<proteinExistence type="predicted"/>
<evidence type="ECO:0000313" key="2">
    <source>
        <dbReference type="EMBL" id="VUE36575.1"/>
    </source>
</evidence>
<dbReference type="Gene3D" id="2.130.10.30">
    <property type="entry name" value="Regulator of chromosome condensation 1/beta-lactamase-inhibitor protein II"/>
    <property type="match status" value="2"/>
</dbReference>
<reference evidence="1" key="1">
    <citation type="submission" date="2017-10" db="EMBL/GenBank/DDBJ databases">
        <authorList>
            <person name="Banno H."/>
            <person name="Chua N.-H."/>
        </authorList>
    </citation>
    <scope>NUCLEOTIDE SEQUENCE [LARGE SCALE GENOMIC DNA]</scope>
</reference>
<dbReference type="Pfam" id="PF13540">
    <property type="entry name" value="RCC1_2"/>
    <property type="match status" value="1"/>
</dbReference>
<organism evidence="1 3">
    <name type="scientific">Yersinia phage fHe-Yen9-04</name>
    <dbReference type="NCBI Taxonomy" id="2052742"/>
    <lineage>
        <taxon>Viruses</taxon>
        <taxon>Duplodnaviria</taxon>
        <taxon>Heunggongvirae</taxon>
        <taxon>Uroviricota</taxon>
        <taxon>Caudoviricetes</taxon>
        <taxon>Eneladusvirus</taxon>
        <taxon>Eneladusvirus Yen904</taxon>
    </lineage>
</organism>
<reference evidence="2 4" key="3">
    <citation type="submission" date="2019-06" db="EMBL/GenBank/DDBJ databases">
        <authorList>
            <person name="Bower L."/>
            <person name="Leinonen R."/>
        </authorList>
    </citation>
    <scope>NUCLEOTIDE SEQUENCE [LARGE SCALE GENOMIC DNA]</scope>
</reference>
<dbReference type="Proteomes" id="UP000240931">
    <property type="component" value="Segment"/>
</dbReference>
<gene>
    <name evidence="1" type="primary">g529c</name>
</gene>
<dbReference type="PROSITE" id="PS50012">
    <property type="entry name" value="RCC1_3"/>
    <property type="match status" value="1"/>
</dbReference>
<dbReference type="KEGG" id="vg:40100947"/>
<dbReference type="InterPro" id="IPR000408">
    <property type="entry name" value="Reg_chr_condens"/>
</dbReference>
<dbReference type="GeneID" id="40100947"/>
<protein>
    <submittedName>
        <fullName evidence="1">X-linked retinitis pigmentosa GTPase regulator</fullName>
    </submittedName>
</protein>
<dbReference type="Proteomes" id="UP000317227">
    <property type="component" value="Segment"/>
</dbReference>
<reference evidence="3" key="2">
    <citation type="submission" date="2017-10" db="EMBL/GenBank/DDBJ databases">
        <authorList>
            <person name="Skurnik M."/>
        </authorList>
    </citation>
    <scope>NUCLEOTIDE SEQUENCE [LARGE SCALE GENOMIC DNA]</scope>
</reference>
<dbReference type="EMBL" id="LR596615">
    <property type="protein sequence ID" value="VUE36575.1"/>
    <property type="molecule type" value="Genomic_DNA"/>
</dbReference>
<dbReference type="InterPro" id="IPR009091">
    <property type="entry name" value="RCC1/BLIP-II"/>
</dbReference>
<evidence type="ECO:0000313" key="3">
    <source>
        <dbReference type="Proteomes" id="UP000240931"/>
    </source>
</evidence>